<dbReference type="EMBL" id="ARYL01000007">
    <property type="protein sequence ID" value="KDA03222.1"/>
    <property type="molecule type" value="Genomic_DNA"/>
</dbReference>
<organism evidence="5 6">
    <name type="scientific">Hyphomonas oceanitis SCH89</name>
    <dbReference type="NCBI Taxonomy" id="1280953"/>
    <lineage>
        <taxon>Bacteria</taxon>
        <taxon>Pseudomonadati</taxon>
        <taxon>Pseudomonadota</taxon>
        <taxon>Alphaproteobacteria</taxon>
        <taxon>Hyphomonadales</taxon>
        <taxon>Hyphomonadaceae</taxon>
        <taxon>Hyphomonas</taxon>
    </lineage>
</organism>
<dbReference type="NCBIfam" id="TIGR00229">
    <property type="entry name" value="sensory_box"/>
    <property type="match status" value="1"/>
</dbReference>
<dbReference type="InterPro" id="IPR043128">
    <property type="entry name" value="Rev_trsase/Diguanyl_cyclase"/>
</dbReference>
<dbReference type="SUPFAM" id="SSF141868">
    <property type="entry name" value="EAL domain-like"/>
    <property type="match status" value="1"/>
</dbReference>
<dbReference type="Proteomes" id="UP000024942">
    <property type="component" value="Unassembled WGS sequence"/>
</dbReference>
<dbReference type="eggNOG" id="COG5001">
    <property type="taxonomic scope" value="Bacteria"/>
</dbReference>
<dbReference type="OrthoDB" id="7279500at2"/>
<dbReference type="RefSeq" id="WP_035536802.1">
    <property type="nucleotide sequence ID" value="NZ_ARYL01000007.1"/>
</dbReference>
<proteinExistence type="predicted"/>
<dbReference type="InterPro" id="IPR001610">
    <property type="entry name" value="PAC"/>
</dbReference>
<evidence type="ECO:0000259" key="2">
    <source>
        <dbReference type="PROSITE" id="PS50113"/>
    </source>
</evidence>
<dbReference type="InterPro" id="IPR000160">
    <property type="entry name" value="GGDEF_dom"/>
</dbReference>
<reference evidence="5 6" key="1">
    <citation type="journal article" date="2014" name="Antonie Van Leeuwenhoek">
        <title>Hyphomonas beringensis sp. nov. and Hyphomonas chukchiensis sp. nov., isolated from surface seawater of the Bering Sea and Chukchi Sea.</title>
        <authorList>
            <person name="Li C."/>
            <person name="Lai Q."/>
            <person name="Li G."/>
            <person name="Dong C."/>
            <person name="Wang J."/>
            <person name="Liao Y."/>
            <person name="Shao Z."/>
        </authorList>
    </citation>
    <scope>NUCLEOTIDE SEQUENCE [LARGE SCALE GENOMIC DNA]</scope>
    <source>
        <strain evidence="5 6">SCH89</strain>
    </source>
</reference>
<dbReference type="CDD" id="cd00130">
    <property type="entry name" value="PAS"/>
    <property type="match status" value="1"/>
</dbReference>
<evidence type="ECO:0000313" key="5">
    <source>
        <dbReference type="EMBL" id="KDA03222.1"/>
    </source>
</evidence>
<dbReference type="PROSITE" id="PS50883">
    <property type="entry name" value="EAL"/>
    <property type="match status" value="1"/>
</dbReference>
<dbReference type="PROSITE" id="PS50113">
    <property type="entry name" value="PAC"/>
    <property type="match status" value="1"/>
</dbReference>
<dbReference type="Gene3D" id="3.20.20.450">
    <property type="entry name" value="EAL domain"/>
    <property type="match status" value="1"/>
</dbReference>
<sequence>MLFDDSHMLAYKLTLDEFAIVARTDRAGRILEVNDRFCEISKYERAELIGQTHRLLNSGFHPKSFFIDMWKTISAGTTWRGVIRNRAKDGSFYWVLTTIVPETDAAGRVSGYTAIRVDITAQRNAEDSLVLETRNRRNAEELLLDIIEAMPIGVGAYDQGDRLLLCNAAYRDMVPGARDNWGDGRTFNDVIRKSVASGALALPSKIPPDDLEKAVRATLKRYKTGGQASTHELTDGRWFQAQGRKTAKGVSVEVVTDISAIKQAESTIREQIKYDPVTEIYNRIGFDSEIETAISDYAKTGTAFALGLIDIDHFKRVNDRMGHAAGDAVLRGVARRLKGLPGIRCAARVGGDEFAVLIDMSGKDIGGLCKSAERGAAACFRPLSINGSMIDLSGSIGIAVFPDDGSDGETLTRAADMALLAAKRLGRSRVQLVNEEIKTQHTRYGIILDTLPAAIENRQITPAFQPVVTAHTHMLKGMEVLARWEHPEIGAVSPTEFIPIAQEAGLLSALDQMMMESACELAGDWLTSGMIKFLSLNASPTELATRGYATNLLATLRRVGIRPEQISMEILESAFIDDVPAVVRNLDRLHEAGVMIVLDDFGTGFSNLQAVMGLPLSGIKFDRSIIQRLDEEGMLSATINSMVQLFQSFGMYTVAEGIETDAHLEMAEKMNVSCLQGYMFGEALSFAYADLFVRSNHAFRMSVSAPAQVA</sequence>
<dbReference type="CDD" id="cd01949">
    <property type="entry name" value="GGDEF"/>
    <property type="match status" value="1"/>
</dbReference>
<feature type="domain" description="EAL" evidence="3">
    <location>
        <begin position="444"/>
        <end position="697"/>
    </location>
</feature>
<dbReference type="Pfam" id="PF12860">
    <property type="entry name" value="PAS_7"/>
    <property type="match status" value="1"/>
</dbReference>
<feature type="domain" description="PAC" evidence="2">
    <location>
        <begin position="77"/>
        <end position="131"/>
    </location>
</feature>
<evidence type="ECO:0000259" key="4">
    <source>
        <dbReference type="PROSITE" id="PS50887"/>
    </source>
</evidence>
<dbReference type="NCBIfam" id="TIGR00254">
    <property type="entry name" value="GGDEF"/>
    <property type="match status" value="1"/>
</dbReference>
<feature type="domain" description="GGDEF" evidence="4">
    <location>
        <begin position="302"/>
        <end position="435"/>
    </location>
</feature>
<evidence type="ECO:0000259" key="3">
    <source>
        <dbReference type="PROSITE" id="PS50883"/>
    </source>
</evidence>
<dbReference type="PANTHER" id="PTHR44757">
    <property type="entry name" value="DIGUANYLATE CYCLASE DGCP"/>
    <property type="match status" value="1"/>
</dbReference>
<dbReference type="InterPro" id="IPR000700">
    <property type="entry name" value="PAS-assoc_C"/>
</dbReference>
<keyword evidence="6" id="KW-1185">Reference proteome</keyword>
<gene>
    <name evidence="5" type="ORF">HOC_06288</name>
</gene>
<dbReference type="CDD" id="cd01948">
    <property type="entry name" value="EAL"/>
    <property type="match status" value="1"/>
</dbReference>
<dbReference type="Gene3D" id="3.30.70.270">
    <property type="match status" value="1"/>
</dbReference>
<name>A0A059G8P1_9PROT</name>
<dbReference type="InterPro" id="IPR029787">
    <property type="entry name" value="Nucleotide_cyclase"/>
</dbReference>
<dbReference type="Pfam" id="PF00990">
    <property type="entry name" value="GGDEF"/>
    <property type="match status" value="1"/>
</dbReference>
<dbReference type="Gene3D" id="3.30.450.20">
    <property type="entry name" value="PAS domain"/>
    <property type="match status" value="2"/>
</dbReference>
<feature type="domain" description="PAS" evidence="1">
    <location>
        <begin position="25"/>
        <end position="64"/>
    </location>
</feature>
<dbReference type="InterPro" id="IPR035965">
    <property type="entry name" value="PAS-like_dom_sf"/>
</dbReference>
<dbReference type="SUPFAM" id="SSF55785">
    <property type="entry name" value="PYP-like sensor domain (PAS domain)"/>
    <property type="match status" value="2"/>
</dbReference>
<dbReference type="Pfam" id="PF13426">
    <property type="entry name" value="PAS_9"/>
    <property type="match status" value="1"/>
</dbReference>
<accession>A0A059G8P1</accession>
<dbReference type="Pfam" id="PF00563">
    <property type="entry name" value="EAL"/>
    <property type="match status" value="1"/>
</dbReference>
<dbReference type="SMART" id="SM00267">
    <property type="entry name" value="GGDEF"/>
    <property type="match status" value="1"/>
</dbReference>
<dbReference type="PROSITE" id="PS50112">
    <property type="entry name" value="PAS"/>
    <property type="match status" value="1"/>
</dbReference>
<dbReference type="SMART" id="SM00086">
    <property type="entry name" value="PAC"/>
    <property type="match status" value="1"/>
</dbReference>
<evidence type="ECO:0000313" key="6">
    <source>
        <dbReference type="Proteomes" id="UP000024942"/>
    </source>
</evidence>
<dbReference type="PATRIC" id="fig|1280953.3.peg.1271"/>
<dbReference type="InterPro" id="IPR000014">
    <property type="entry name" value="PAS"/>
</dbReference>
<dbReference type="SMART" id="SM00052">
    <property type="entry name" value="EAL"/>
    <property type="match status" value="1"/>
</dbReference>
<protein>
    <submittedName>
        <fullName evidence="5">Signaling protein</fullName>
    </submittedName>
</protein>
<dbReference type="SUPFAM" id="SSF55073">
    <property type="entry name" value="Nucleotide cyclase"/>
    <property type="match status" value="1"/>
</dbReference>
<dbReference type="STRING" id="1280953.HOC_06288"/>
<dbReference type="InterPro" id="IPR052155">
    <property type="entry name" value="Biofilm_reg_signaling"/>
</dbReference>
<comment type="caution">
    <text evidence="5">The sequence shown here is derived from an EMBL/GenBank/DDBJ whole genome shotgun (WGS) entry which is preliminary data.</text>
</comment>
<dbReference type="AlphaFoldDB" id="A0A059G8P1"/>
<dbReference type="InterPro" id="IPR001633">
    <property type="entry name" value="EAL_dom"/>
</dbReference>
<dbReference type="PROSITE" id="PS50887">
    <property type="entry name" value="GGDEF"/>
    <property type="match status" value="1"/>
</dbReference>
<evidence type="ECO:0000259" key="1">
    <source>
        <dbReference type="PROSITE" id="PS50112"/>
    </source>
</evidence>
<dbReference type="InterPro" id="IPR035919">
    <property type="entry name" value="EAL_sf"/>
</dbReference>
<dbReference type="SMART" id="SM00091">
    <property type="entry name" value="PAS"/>
    <property type="match status" value="2"/>
</dbReference>
<dbReference type="PANTHER" id="PTHR44757:SF2">
    <property type="entry name" value="BIOFILM ARCHITECTURE MAINTENANCE PROTEIN MBAA"/>
    <property type="match status" value="1"/>
</dbReference>